<dbReference type="AlphaFoldDB" id="A0A450Z507"/>
<dbReference type="PROSITE" id="PS50076">
    <property type="entry name" value="DNAJ_2"/>
    <property type="match status" value="1"/>
</dbReference>
<name>A0A450Z507_9GAMM</name>
<dbReference type="Pfam" id="PF00226">
    <property type="entry name" value="DnaJ"/>
    <property type="match status" value="1"/>
</dbReference>
<dbReference type="InterPro" id="IPR001623">
    <property type="entry name" value="DnaJ_domain"/>
</dbReference>
<dbReference type="GO" id="GO:0016787">
    <property type="term" value="F:hydrolase activity"/>
    <property type="evidence" value="ECO:0007669"/>
    <property type="project" value="InterPro"/>
</dbReference>
<keyword evidence="6" id="KW-0378">Hydrolase</keyword>
<feature type="domain" description="Helicase C-terminal" evidence="4">
    <location>
        <begin position="305"/>
        <end position="452"/>
    </location>
</feature>
<dbReference type="GO" id="GO:0005524">
    <property type="term" value="F:ATP binding"/>
    <property type="evidence" value="ECO:0007669"/>
    <property type="project" value="InterPro"/>
</dbReference>
<evidence type="ECO:0000256" key="1">
    <source>
        <dbReference type="ARBA" id="ARBA00023186"/>
    </source>
</evidence>
<feature type="domain" description="J" evidence="2">
    <location>
        <begin position="153"/>
        <end position="216"/>
    </location>
</feature>
<evidence type="ECO:0000259" key="2">
    <source>
        <dbReference type="PROSITE" id="PS50076"/>
    </source>
</evidence>
<dbReference type="SUPFAM" id="SSF46565">
    <property type="entry name" value="Chaperone J-domain"/>
    <property type="match status" value="1"/>
</dbReference>
<dbReference type="Gene3D" id="3.40.50.300">
    <property type="entry name" value="P-loop containing nucleotide triphosphate hydrolases"/>
    <property type="match status" value="2"/>
</dbReference>
<dbReference type="GO" id="GO:0005829">
    <property type="term" value="C:cytosol"/>
    <property type="evidence" value="ECO:0007669"/>
    <property type="project" value="TreeGrafter"/>
</dbReference>
<dbReference type="EMBL" id="CAADHB010000112">
    <property type="protein sequence ID" value="VFK80414.1"/>
    <property type="molecule type" value="Genomic_DNA"/>
</dbReference>
<dbReference type="InterPro" id="IPR036869">
    <property type="entry name" value="J_dom_sf"/>
</dbReference>
<dbReference type="GO" id="GO:0004386">
    <property type="term" value="F:helicase activity"/>
    <property type="evidence" value="ECO:0007669"/>
    <property type="project" value="UniProtKB-KW"/>
</dbReference>
<keyword evidence="6" id="KW-0547">Nucleotide-binding</keyword>
<proteinExistence type="predicted"/>
<dbReference type="SMART" id="SM00487">
    <property type="entry name" value="DEXDc"/>
    <property type="match status" value="1"/>
</dbReference>
<dbReference type="EMBL" id="CAADFR010000121">
    <property type="protein sequence ID" value="VFK42389.1"/>
    <property type="molecule type" value="Genomic_DNA"/>
</dbReference>
<evidence type="ECO:0000313" key="6">
    <source>
        <dbReference type="EMBL" id="VFK48900.1"/>
    </source>
</evidence>
<dbReference type="InterPro" id="IPR014001">
    <property type="entry name" value="Helicase_ATP-bd"/>
</dbReference>
<evidence type="ECO:0000313" key="5">
    <source>
        <dbReference type="EMBL" id="VFK42389.1"/>
    </source>
</evidence>
<evidence type="ECO:0000313" key="7">
    <source>
        <dbReference type="EMBL" id="VFK80414.1"/>
    </source>
</evidence>
<dbReference type="PRINTS" id="PR00625">
    <property type="entry name" value="JDOMAIN"/>
</dbReference>
<accession>A0A450Z507</accession>
<dbReference type="Gene3D" id="1.10.287.110">
    <property type="entry name" value="DnaJ domain"/>
    <property type="match status" value="1"/>
</dbReference>
<dbReference type="PROSITE" id="PS51192">
    <property type="entry name" value="HELICASE_ATP_BIND_1"/>
    <property type="match status" value="1"/>
</dbReference>
<sequence length="625" mass="72052">MKLRDYQEDCLTSIEKNFKERMTRQMVVLPTGSGKTVIFSELIRRKNLKTLVIAHRIELLEQAKDKLFKVAPDINSGIFCGDQKCHDKQVTIASIQSAINALDLLKAENYQLLIIDEAHHSAAPTYRRLVEYLGFKSPYNDSKNKEIDIRVKPYRKILEVPYRANQKRVKKAYRKLAIKYHPDKNNGNLGCAKKFKKVLEAYEILSKKENHYPNFKEDFSKLMVGFTATPKRGDKVQLKDIFQDIVFKMTIRKLVNQNYLVRPEGLHVKVGIDLRKVRSELGDFKKLSLRKVMSSDNAREIVVDTIKQFASDRKGIVFSVDIEHSEMLNEDIRQAGFTCDVVHSQVSMDDRTARLKAFANGDLQFITNPMILTEGFDCPRADCMVNAAPTQNRSLYIQKAGRVLRIHPEKQNALLIDFGATKKRHTLRTAIDLMGEEREIKMRVVTDINDLKPPKPVPPELDLATTKDKYDPLEDTQKRLSSWLASPDSTEQQPDISVGWDEWSTRYKDEKAFKYSDHIYEAKSITQNQLDLIRKLAQTTQTTLLDEYDLQKIGRTHASDIIEYLIEKKDGQQEMKASITVKQSWFLKKLKREGVLSEYTYRDIDKLSKKEASQLIGKYKSSCVA</sequence>
<dbReference type="PANTHER" id="PTHR47396:SF1">
    <property type="entry name" value="ATP-DEPENDENT HELICASE IRC3-RELATED"/>
    <property type="match status" value="1"/>
</dbReference>
<feature type="domain" description="Helicase ATP-binding" evidence="3">
    <location>
        <begin position="16"/>
        <end position="248"/>
    </location>
</feature>
<keyword evidence="6" id="KW-0347">Helicase</keyword>
<gene>
    <name evidence="7" type="ORF">BECKSD772D_GA0070982_11125</name>
    <name evidence="6" type="ORF">BECKSD772E_GA0070983_11485</name>
    <name evidence="5" type="ORF">BECKSD772F_GA0070984_11215</name>
</gene>
<dbReference type="Pfam" id="PF04851">
    <property type="entry name" value="ResIII"/>
    <property type="match status" value="1"/>
</dbReference>
<dbReference type="EMBL" id="CAADFU010000148">
    <property type="protein sequence ID" value="VFK48900.1"/>
    <property type="molecule type" value="Genomic_DNA"/>
</dbReference>
<protein>
    <submittedName>
        <fullName evidence="6">Helicase conserved C-terminal domain-containing protein</fullName>
    </submittedName>
</protein>
<dbReference type="PANTHER" id="PTHR47396">
    <property type="entry name" value="TYPE I RESTRICTION ENZYME ECOKI R PROTEIN"/>
    <property type="match status" value="1"/>
</dbReference>
<dbReference type="GO" id="GO:0003677">
    <property type="term" value="F:DNA binding"/>
    <property type="evidence" value="ECO:0007669"/>
    <property type="project" value="InterPro"/>
</dbReference>
<dbReference type="InterPro" id="IPR001650">
    <property type="entry name" value="Helicase_C-like"/>
</dbReference>
<dbReference type="SMART" id="SM00490">
    <property type="entry name" value="HELICc"/>
    <property type="match status" value="1"/>
</dbReference>
<evidence type="ECO:0000259" key="3">
    <source>
        <dbReference type="PROSITE" id="PS51192"/>
    </source>
</evidence>
<dbReference type="CDD" id="cd06257">
    <property type="entry name" value="DnaJ"/>
    <property type="match status" value="1"/>
</dbReference>
<keyword evidence="6" id="KW-0067">ATP-binding</keyword>
<dbReference type="InterPro" id="IPR050742">
    <property type="entry name" value="Helicase_Restrict-Modif_Enz"/>
</dbReference>
<dbReference type="InterPro" id="IPR006935">
    <property type="entry name" value="Helicase/UvrB_N"/>
</dbReference>
<organism evidence="6">
    <name type="scientific">Candidatus Kentrum sp. SD</name>
    <dbReference type="NCBI Taxonomy" id="2126332"/>
    <lineage>
        <taxon>Bacteria</taxon>
        <taxon>Pseudomonadati</taxon>
        <taxon>Pseudomonadota</taxon>
        <taxon>Gammaproteobacteria</taxon>
        <taxon>Candidatus Kentrum</taxon>
    </lineage>
</organism>
<keyword evidence="1" id="KW-0143">Chaperone</keyword>
<dbReference type="Pfam" id="PF00271">
    <property type="entry name" value="Helicase_C"/>
    <property type="match status" value="1"/>
</dbReference>
<reference evidence="6" key="1">
    <citation type="submission" date="2019-02" db="EMBL/GenBank/DDBJ databases">
        <authorList>
            <person name="Gruber-Vodicka R. H."/>
            <person name="Seah K. B. B."/>
        </authorList>
    </citation>
    <scope>NUCLEOTIDE SEQUENCE</scope>
    <source>
        <strain evidence="7">BECK_S127</strain>
        <strain evidence="6">BECK_S1320</strain>
        <strain evidence="5">BECK_S1321</strain>
    </source>
</reference>
<dbReference type="PROSITE" id="PS51194">
    <property type="entry name" value="HELICASE_CTER"/>
    <property type="match status" value="1"/>
</dbReference>
<evidence type="ECO:0000259" key="4">
    <source>
        <dbReference type="PROSITE" id="PS51194"/>
    </source>
</evidence>
<dbReference type="SUPFAM" id="SSF52540">
    <property type="entry name" value="P-loop containing nucleoside triphosphate hydrolases"/>
    <property type="match status" value="1"/>
</dbReference>
<dbReference type="InterPro" id="IPR027417">
    <property type="entry name" value="P-loop_NTPase"/>
</dbReference>
<dbReference type="SMART" id="SM00271">
    <property type="entry name" value="DnaJ"/>
    <property type="match status" value="1"/>
</dbReference>